<proteinExistence type="predicted"/>
<gene>
    <name evidence="1" type="ORF">GM658_05520</name>
</gene>
<dbReference type="EMBL" id="WNKX01000003">
    <property type="protein sequence ID" value="MTW10054.1"/>
    <property type="molecule type" value="Genomic_DNA"/>
</dbReference>
<organism evidence="1 2">
    <name type="scientific">Massilia eburnea</name>
    <dbReference type="NCBI Taxonomy" id="1776165"/>
    <lineage>
        <taxon>Bacteria</taxon>
        <taxon>Pseudomonadati</taxon>
        <taxon>Pseudomonadota</taxon>
        <taxon>Betaproteobacteria</taxon>
        <taxon>Burkholderiales</taxon>
        <taxon>Oxalobacteraceae</taxon>
        <taxon>Telluria group</taxon>
        <taxon>Massilia</taxon>
    </lineage>
</organism>
<evidence type="ECO:0000313" key="2">
    <source>
        <dbReference type="Proteomes" id="UP000472320"/>
    </source>
</evidence>
<name>A0A6L6QDC9_9BURK</name>
<reference evidence="1 2" key="1">
    <citation type="submission" date="2019-11" db="EMBL/GenBank/DDBJ databases">
        <title>Type strains purchased from KCTC, JCM and DSMZ.</title>
        <authorList>
            <person name="Lu H."/>
        </authorList>
    </citation>
    <scope>NUCLEOTIDE SEQUENCE [LARGE SCALE GENOMIC DNA]</scope>
    <source>
        <strain evidence="1 2">JCM 31587</strain>
    </source>
</reference>
<evidence type="ECO:0000313" key="1">
    <source>
        <dbReference type="EMBL" id="MTW10054.1"/>
    </source>
</evidence>
<protein>
    <submittedName>
        <fullName evidence="1">Uncharacterized protein</fullName>
    </submittedName>
</protein>
<dbReference type="Proteomes" id="UP000472320">
    <property type="component" value="Unassembled WGS sequence"/>
</dbReference>
<keyword evidence="2" id="KW-1185">Reference proteome</keyword>
<sequence>MKKNELLLQLAAFADEDNIVVESRPGEYVEPVIYVTAVRARRSDELDTTFKSEYVADRAGTGTVVIGTHRGCTTL</sequence>
<accession>A0A6L6QDC9</accession>
<comment type="caution">
    <text evidence="1">The sequence shown here is derived from an EMBL/GenBank/DDBJ whole genome shotgun (WGS) entry which is preliminary data.</text>
</comment>
<dbReference type="RefSeq" id="WP_155452998.1">
    <property type="nucleotide sequence ID" value="NZ_WNKX01000003.1"/>
</dbReference>
<dbReference type="OrthoDB" id="9922087at2"/>
<dbReference type="AlphaFoldDB" id="A0A6L6QDC9"/>